<name>A0ABQ8FRE9_9PEZI</name>
<sequence>MAQCMTATLFFSFLSSFSPLVLFSFIYSIFPQRCGCSCCIINWIRSWSPNNRLPAVDTQRLPLTGAVSCRNFPYQWISLGHCNERRVMRHGSPTAGCSCLIATCQPKSPVLGNTPFLMSDFLALLPQASPLSRIFYPLGNNTP</sequence>
<evidence type="ECO:0000313" key="2">
    <source>
        <dbReference type="EMBL" id="KAH7016619.1"/>
    </source>
</evidence>
<evidence type="ECO:0000256" key="1">
    <source>
        <dbReference type="SAM" id="Phobius"/>
    </source>
</evidence>
<evidence type="ECO:0000313" key="3">
    <source>
        <dbReference type="Proteomes" id="UP000774617"/>
    </source>
</evidence>
<evidence type="ECO:0008006" key="4">
    <source>
        <dbReference type="Google" id="ProtNLM"/>
    </source>
</evidence>
<reference evidence="2 3" key="1">
    <citation type="journal article" date="2021" name="Nat. Commun.">
        <title>Genetic determinants of endophytism in the Arabidopsis root mycobiome.</title>
        <authorList>
            <person name="Mesny F."/>
            <person name="Miyauchi S."/>
            <person name="Thiergart T."/>
            <person name="Pickel B."/>
            <person name="Atanasova L."/>
            <person name="Karlsson M."/>
            <person name="Huettel B."/>
            <person name="Barry K.W."/>
            <person name="Haridas S."/>
            <person name="Chen C."/>
            <person name="Bauer D."/>
            <person name="Andreopoulos W."/>
            <person name="Pangilinan J."/>
            <person name="LaButti K."/>
            <person name="Riley R."/>
            <person name="Lipzen A."/>
            <person name="Clum A."/>
            <person name="Drula E."/>
            <person name="Henrissat B."/>
            <person name="Kohler A."/>
            <person name="Grigoriev I.V."/>
            <person name="Martin F.M."/>
            <person name="Hacquard S."/>
        </authorList>
    </citation>
    <scope>NUCLEOTIDE SEQUENCE [LARGE SCALE GENOMIC DNA]</scope>
    <source>
        <strain evidence="2 3">MPI-SDFR-AT-0080</strain>
    </source>
</reference>
<gene>
    <name evidence="2" type="ORF">B0J12DRAFT_688916</name>
</gene>
<dbReference type="EMBL" id="JAGTJR010000075">
    <property type="protein sequence ID" value="KAH7016619.1"/>
    <property type="molecule type" value="Genomic_DNA"/>
</dbReference>
<feature type="transmembrane region" description="Helical" evidence="1">
    <location>
        <begin position="7"/>
        <end position="30"/>
    </location>
</feature>
<dbReference type="Proteomes" id="UP000774617">
    <property type="component" value="Unassembled WGS sequence"/>
</dbReference>
<accession>A0ABQ8FRE9</accession>
<keyword evidence="1" id="KW-0472">Membrane</keyword>
<protein>
    <recommendedName>
        <fullName evidence="4">Secreted protein</fullName>
    </recommendedName>
</protein>
<keyword evidence="1" id="KW-1133">Transmembrane helix</keyword>
<organism evidence="2 3">
    <name type="scientific">Macrophomina phaseolina</name>
    <dbReference type="NCBI Taxonomy" id="35725"/>
    <lineage>
        <taxon>Eukaryota</taxon>
        <taxon>Fungi</taxon>
        <taxon>Dikarya</taxon>
        <taxon>Ascomycota</taxon>
        <taxon>Pezizomycotina</taxon>
        <taxon>Dothideomycetes</taxon>
        <taxon>Dothideomycetes incertae sedis</taxon>
        <taxon>Botryosphaeriales</taxon>
        <taxon>Botryosphaeriaceae</taxon>
        <taxon>Macrophomina</taxon>
    </lineage>
</organism>
<comment type="caution">
    <text evidence="2">The sequence shown here is derived from an EMBL/GenBank/DDBJ whole genome shotgun (WGS) entry which is preliminary data.</text>
</comment>
<keyword evidence="1" id="KW-0812">Transmembrane</keyword>
<proteinExistence type="predicted"/>
<keyword evidence="3" id="KW-1185">Reference proteome</keyword>